<feature type="region of interest" description="Disordered" evidence="1">
    <location>
        <begin position="66"/>
        <end position="111"/>
    </location>
</feature>
<dbReference type="AlphaFoldDB" id="A0A6U9ZXV0"/>
<protein>
    <submittedName>
        <fullName evidence="2">Uncharacterized protein</fullName>
    </submittedName>
</protein>
<dbReference type="EMBL" id="HBIX01019084">
    <property type="protein sequence ID" value="CAE0720829.1"/>
    <property type="molecule type" value="Transcribed_RNA"/>
</dbReference>
<evidence type="ECO:0000313" key="2">
    <source>
        <dbReference type="EMBL" id="CAE0720828.1"/>
    </source>
</evidence>
<evidence type="ECO:0000256" key="1">
    <source>
        <dbReference type="SAM" id="MobiDB-lite"/>
    </source>
</evidence>
<gene>
    <name evidence="2" type="ORF">PAUS00366_LOCUS13582</name>
    <name evidence="3" type="ORF">PAUS00366_LOCUS13583</name>
</gene>
<sequence>MKPSPNIANITAGIMTAPVSKTDSVAATTASKPSTTVEAAPFAAPNTPPAKLQICFQDHPVHNAYSKKKKLKNQYKNQQSPRSRVFNTSPPCQHNVTVETRGNGNSSTQKV</sequence>
<dbReference type="EMBL" id="HBIX01019083">
    <property type="protein sequence ID" value="CAE0720828.1"/>
    <property type="molecule type" value="Transcribed_RNA"/>
</dbReference>
<proteinExistence type="predicted"/>
<organism evidence="2">
    <name type="scientific">Pseudo-nitzschia australis</name>
    <dbReference type="NCBI Taxonomy" id="44445"/>
    <lineage>
        <taxon>Eukaryota</taxon>
        <taxon>Sar</taxon>
        <taxon>Stramenopiles</taxon>
        <taxon>Ochrophyta</taxon>
        <taxon>Bacillariophyta</taxon>
        <taxon>Bacillariophyceae</taxon>
        <taxon>Bacillariophycidae</taxon>
        <taxon>Bacillariales</taxon>
        <taxon>Bacillariaceae</taxon>
        <taxon>Pseudo-nitzschia</taxon>
    </lineage>
</organism>
<evidence type="ECO:0000313" key="3">
    <source>
        <dbReference type="EMBL" id="CAE0720829.1"/>
    </source>
</evidence>
<name>A0A6U9ZXV0_9STRA</name>
<feature type="compositionally biased region" description="Polar residues" evidence="1">
    <location>
        <begin position="81"/>
        <end position="111"/>
    </location>
</feature>
<reference evidence="2" key="1">
    <citation type="submission" date="2021-01" db="EMBL/GenBank/DDBJ databases">
        <authorList>
            <person name="Corre E."/>
            <person name="Pelletier E."/>
            <person name="Niang G."/>
            <person name="Scheremetjew M."/>
            <person name="Finn R."/>
            <person name="Kale V."/>
            <person name="Holt S."/>
            <person name="Cochrane G."/>
            <person name="Meng A."/>
            <person name="Brown T."/>
            <person name="Cohen L."/>
        </authorList>
    </citation>
    <scope>NUCLEOTIDE SEQUENCE</scope>
    <source>
        <strain evidence="2">10249 10 AB</strain>
    </source>
</reference>
<accession>A0A6U9ZXV0</accession>